<name>A0ABY9E4V8_9SPIR</name>
<gene>
    <name evidence="1" type="ORF">TPLL2_0936a</name>
</gene>
<sequence>MKITKSWLHMSHPAVRCMRGSHGYPKRVVGCFVLAALSF</sequence>
<reference evidence="1 2" key="1">
    <citation type="submission" date="2022-05" db="EMBL/GenBank/DDBJ databases">
        <title>Treponema leporis L2 test.</title>
        <authorList>
            <person name="Cejkova D."/>
        </authorList>
    </citation>
    <scope>NUCLEOTIDE SEQUENCE [LARGE SCALE GENOMIC DNA]</scope>
    <source>
        <strain evidence="1 2">L2</strain>
    </source>
</reference>
<organism evidence="1 2">
    <name type="scientific">Treponema paraluiscuniculi</name>
    <dbReference type="NCBI Taxonomy" id="53435"/>
    <lineage>
        <taxon>Bacteria</taxon>
        <taxon>Pseudomonadati</taxon>
        <taxon>Spirochaetota</taxon>
        <taxon>Spirochaetia</taxon>
        <taxon>Spirochaetales</taxon>
        <taxon>Treponemataceae</taxon>
        <taxon>Treponema</taxon>
    </lineage>
</organism>
<dbReference type="Proteomes" id="UP001321460">
    <property type="component" value="Chromosome"/>
</dbReference>
<evidence type="ECO:0000313" key="2">
    <source>
        <dbReference type="Proteomes" id="UP001321460"/>
    </source>
</evidence>
<proteinExistence type="predicted"/>
<accession>A0ABY9E4V8</accession>
<keyword evidence="2" id="KW-1185">Reference proteome</keyword>
<dbReference type="EMBL" id="CP097901">
    <property type="protein sequence ID" value="WKC72789.1"/>
    <property type="molecule type" value="Genomic_DNA"/>
</dbReference>
<protein>
    <submittedName>
        <fullName evidence="1">Uncharacterized protein</fullName>
    </submittedName>
</protein>
<evidence type="ECO:0000313" key="1">
    <source>
        <dbReference type="EMBL" id="WKC72789.1"/>
    </source>
</evidence>